<keyword evidence="1" id="KW-1133">Transmembrane helix</keyword>
<feature type="transmembrane region" description="Helical" evidence="1">
    <location>
        <begin position="77"/>
        <end position="102"/>
    </location>
</feature>
<accession>A0ABU3LEQ8</accession>
<dbReference type="PANTHER" id="PTHR34220:SF7">
    <property type="entry name" value="SENSOR HISTIDINE KINASE YPDA"/>
    <property type="match status" value="1"/>
</dbReference>
<sequence length="355" mass="40682">MKTSTTFLDKILQNRSISHTLFWLTLLGTTTFLTSLNLGLFRHHLINNLALLPAQMAAAYFLCYYQLPRQIFKKKYLSFVASLLVSAFVFSVLARLAIIYIAEPFIRTDFEEETVLEVLSDPYYLLTVYVPVVYSFPLIMFVIKIVKGRQKEKNELTVLQKEKATTELNFLKAQIHPHFLFNTLNNLYSLTIDKSDLAPEVVIKLSEILDYMIYECADPKVSVSKVQTLIQHYIDLEKLRYGEQLDLVFDCDIDDPTTEIAPLILLPLVENAFKHGASKDLDAPKVHISLEVQKEALHFTIFNTKSVLVAQKETDKKGIGSSNIKRRLDLIYPNAHTLKIDDKVDSYFVALDIHL</sequence>
<dbReference type="RefSeq" id="WP_349241037.1">
    <property type="nucleotide sequence ID" value="NZ_JAVTTO010000002.1"/>
</dbReference>
<dbReference type="InterPro" id="IPR036890">
    <property type="entry name" value="HATPase_C_sf"/>
</dbReference>
<keyword evidence="4" id="KW-1185">Reference proteome</keyword>
<dbReference type="InterPro" id="IPR050640">
    <property type="entry name" value="Bact_2-comp_sensor_kinase"/>
</dbReference>
<protein>
    <submittedName>
        <fullName evidence="3">Histidine kinase</fullName>
    </submittedName>
</protein>
<dbReference type="Proteomes" id="UP001257277">
    <property type="component" value="Unassembled WGS sequence"/>
</dbReference>
<feature type="transmembrane region" description="Helical" evidence="1">
    <location>
        <begin position="21"/>
        <end position="40"/>
    </location>
</feature>
<evidence type="ECO:0000256" key="1">
    <source>
        <dbReference type="SAM" id="Phobius"/>
    </source>
</evidence>
<proteinExistence type="predicted"/>
<dbReference type="EMBL" id="JAVTTO010000002">
    <property type="protein sequence ID" value="MDT7831781.1"/>
    <property type="molecule type" value="Genomic_DNA"/>
</dbReference>
<dbReference type="Gene3D" id="3.30.565.10">
    <property type="entry name" value="Histidine kinase-like ATPase, C-terminal domain"/>
    <property type="match status" value="1"/>
</dbReference>
<keyword evidence="3" id="KW-0418">Kinase</keyword>
<feature type="domain" description="Signal transduction histidine kinase internal region" evidence="2">
    <location>
        <begin position="167"/>
        <end position="245"/>
    </location>
</feature>
<reference evidence="3 4" key="1">
    <citation type="submission" date="2023-09" db="EMBL/GenBank/DDBJ databases">
        <title>Novel taxa isolated from Blanes Bay.</title>
        <authorList>
            <person name="Rey-Velasco X."/>
            <person name="Lucena T."/>
        </authorList>
    </citation>
    <scope>NUCLEOTIDE SEQUENCE [LARGE SCALE GENOMIC DNA]</scope>
    <source>
        <strain evidence="3 4">S356</strain>
    </source>
</reference>
<keyword evidence="3" id="KW-0808">Transferase</keyword>
<comment type="caution">
    <text evidence="3">The sequence shown here is derived from an EMBL/GenBank/DDBJ whole genome shotgun (WGS) entry which is preliminary data.</text>
</comment>
<dbReference type="Pfam" id="PF06580">
    <property type="entry name" value="His_kinase"/>
    <property type="match status" value="1"/>
</dbReference>
<dbReference type="PANTHER" id="PTHR34220">
    <property type="entry name" value="SENSOR HISTIDINE KINASE YPDA"/>
    <property type="match status" value="1"/>
</dbReference>
<feature type="transmembrane region" description="Helical" evidence="1">
    <location>
        <begin position="46"/>
        <end position="65"/>
    </location>
</feature>
<dbReference type="GO" id="GO:0016301">
    <property type="term" value="F:kinase activity"/>
    <property type="evidence" value="ECO:0007669"/>
    <property type="project" value="UniProtKB-KW"/>
</dbReference>
<keyword evidence="1" id="KW-0812">Transmembrane</keyword>
<name>A0ABU3LEQ8_9FLAO</name>
<evidence type="ECO:0000313" key="3">
    <source>
        <dbReference type="EMBL" id="MDT7831781.1"/>
    </source>
</evidence>
<dbReference type="InterPro" id="IPR010559">
    <property type="entry name" value="Sig_transdc_His_kin_internal"/>
</dbReference>
<feature type="transmembrane region" description="Helical" evidence="1">
    <location>
        <begin position="122"/>
        <end position="143"/>
    </location>
</feature>
<gene>
    <name evidence="3" type="ORF">RQM59_05280</name>
</gene>
<evidence type="ECO:0000313" key="4">
    <source>
        <dbReference type="Proteomes" id="UP001257277"/>
    </source>
</evidence>
<organism evidence="3 4">
    <name type="scientific">Asprobacillus argus</name>
    <dbReference type="NCBI Taxonomy" id="3076534"/>
    <lineage>
        <taxon>Bacteria</taxon>
        <taxon>Pseudomonadati</taxon>
        <taxon>Bacteroidota</taxon>
        <taxon>Flavobacteriia</taxon>
        <taxon>Flavobacteriales</taxon>
        <taxon>Flavobacteriaceae</taxon>
        <taxon>Asprobacillus</taxon>
    </lineage>
</organism>
<evidence type="ECO:0000259" key="2">
    <source>
        <dbReference type="Pfam" id="PF06580"/>
    </source>
</evidence>
<keyword evidence="1" id="KW-0472">Membrane</keyword>
<dbReference type="SUPFAM" id="SSF55874">
    <property type="entry name" value="ATPase domain of HSP90 chaperone/DNA topoisomerase II/histidine kinase"/>
    <property type="match status" value="1"/>
</dbReference>